<dbReference type="InterPro" id="IPR036179">
    <property type="entry name" value="Ig-like_dom_sf"/>
</dbReference>
<feature type="domain" description="Ig-like" evidence="3">
    <location>
        <begin position="129"/>
        <end position="216"/>
    </location>
</feature>
<keyword evidence="2" id="KW-0325">Glycoprotein</keyword>
<name>A0A8C2XT30_CYCLU</name>
<dbReference type="InterPro" id="IPR007110">
    <property type="entry name" value="Ig-like_dom"/>
</dbReference>
<dbReference type="InterPro" id="IPR003599">
    <property type="entry name" value="Ig_sub"/>
</dbReference>
<keyword evidence="1" id="KW-0732">Signal</keyword>
<reference evidence="4" key="2">
    <citation type="submission" date="2025-09" db="UniProtKB">
        <authorList>
            <consortium name="Ensembl"/>
        </authorList>
    </citation>
    <scope>IDENTIFICATION</scope>
</reference>
<sequence length="296" mass="32116">MVKLILSTDFSETVETELVRRQRRTWVMIESINTTSTVLSVILGNPSQLYCNVHSSGQPVIHWMLPNGSRVEAPYSSPDNRVSLSSDGQLVIKAVSHADTGIYYCIAKVHEDLAVMPFHLTVHESSSPPPGEDTSITPIEGFAGNPISLPCTASGSPDAEINWILPNSNIVSFKANSSRALVYSNGTLHIPQTQTDSGQLACIARNEGGEVKLVVNLDVKEAVENPQIRGSKPDSLSLTVGNTMILNCSFEGSKLPQLTWILPNGTPLHSGVRFLKFFHKPDGSLIISNPSMNNRS</sequence>
<dbReference type="PANTHER" id="PTHR45842:SF12">
    <property type="entry name" value="KEKKON 5, ISOFORM A"/>
    <property type="match status" value="1"/>
</dbReference>
<feature type="domain" description="Ig-like" evidence="3">
    <location>
        <begin position="30"/>
        <end position="116"/>
    </location>
</feature>
<dbReference type="PANTHER" id="PTHR45842">
    <property type="entry name" value="SYNAPTIC ADHESION-LIKE MOLECULE SALM"/>
    <property type="match status" value="1"/>
</dbReference>
<dbReference type="Proteomes" id="UP000694565">
    <property type="component" value="Unplaced"/>
</dbReference>
<dbReference type="InterPro" id="IPR050467">
    <property type="entry name" value="LRFN"/>
</dbReference>
<reference evidence="4" key="1">
    <citation type="submission" date="2025-08" db="UniProtKB">
        <authorList>
            <consortium name="Ensembl"/>
        </authorList>
    </citation>
    <scope>IDENTIFICATION</scope>
</reference>
<dbReference type="SUPFAM" id="SSF48726">
    <property type="entry name" value="Immunoglobulin"/>
    <property type="match status" value="3"/>
</dbReference>
<evidence type="ECO:0000259" key="3">
    <source>
        <dbReference type="PROSITE" id="PS50835"/>
    </source>
</evidence>
<keyword evidence="5" id="KW-1185">Reference proteome</keyword>
<feature type="domain" description="Ig-like" evidence="3">
    <location>
        <begin position="226"/>
        <end position="296"/>
    </location>
</feature>
<dbReference type="AlphaFoldDB" id="A0A8C2XT30"/>
<evidence type="ECO:0000256" key="1">
    <source>
        <dbReference type="ARBA" id="ARBA00022729"/>
    </source>
</evidence>
<dbReference type="PROSITE" id="PS50835">
    <property type="entry name" value="IG_LIKE"/>
    <property type="match status" value="3"/>
</dbReference>
<evidence type="ECO:0000313" key="4">
    <source>
        <dbReference type="Ensembl" id="ENSCLMP00005022462.1"/>
    </source>
</evidence>
<protein>
    <submittedName>
        <fullName evidence="4">Matrix remodeling associated 5</fullName>
    </submittedName>
</protein>
<evidence type="ECO:0000256" key="2">
    <source>
        <dbReference type="ARBA" id="ARBA00023180"/>
    </source>
</evidence>
<dbReference type="CDD" id="cd00096">
    <property type="entry name" value="Ig"/>
    <property type="match status" value="2"/>
</dbReference>
<dbReference type="SMART" id="SM00408">
    <property type="entry name" value="IGc2"/>
    <property type="match status" value="2"/>
</dbReference>
<proteinExistence type="predicted"/>
<accession>A0A8C2XT30</accession>
<evidence type="ECO:0000313" key="5">
    <source>
        <dbReference type="Proteomes" id="UP000694565"/>
    </source>
</evidence>
<dbReference type="SMART" id="SM00409">
    <property type="entry name" value="IG"/>
    <property type="match status" value="2"/>
</dbReference>
<dbReference type="InterPro" id="IPR013783">
    <property type="entry name" value="Ig-like_fold"/>
</dbReference>
<dbReference type="GeneTree" id="ENSGT00940000159942"/>
<dbReference type="InterPro" id="IPR003598">
    <property type="entry name" value="Ig_sub2"/>
</dbReference>
<dbReference type="Gene3D" id="2.60.40.10">
    <property type="entry name" value="Immunoglobulins"/>
    <property type="match status" value="3"/>
</dbReference>
<dbReference type="Pfam" id="PF13927">
    <property type="entry name" value="Ig_3"/>
    <property type="match status" value="2"/>
</dbReference>
<dbReference type="Ensembl" id="ENSCLMT00005023540.1">
    <property type="protein sequence ID" value="ENSCLMP00005022462.1"/>
    <property type="gene ID" value="ENSCLMG00005011145.1"/>
</dbReference>
<organism evidence="4 5">
    <name type="scientific">Cyclopterus lumpus</name>
    <name type="common">Lumpsucker</name>
    <dbReference type="NCBI Taxonomy" id="8103"/>
    <lineage>
        <taxon>Eukaryota</taxon>
        <taxon>Metazoa</taxon>
        <taxon>Chordata</taxon>
        <taxon>Craniata</taxon>
        <taxon>Vertebrata</taxon>
        <taxon>Euteleostomi</taxon>
        <taxon>Actinopterygii</taxon>
        <taxon>Neopterygii</taxon>
        <taxon>Teleostei</taxon>
        <taxon>Neoteleostei</taxon>
        <taxon>Acanthomorphata</taxon>
        <taxon>Eupercaria</taxon>
        <taxon>Perciformes</taxon>
        <taxon>Cottioidei</taxon>
        <taxon>Cottales</taxon>
        <taxon>Cyclopteridae</taxon>
        <taxon>Cyclopterus</taxon>
    </lineage>
</organism>